<evidence type="ECO:0000256" key="7">
    <source>
        <dbReference type="ARBA" id="ARBA00022842"/>
    </source>
</evidence>
<dbReference type="FunCoup" id="A0A151ZC07">
    <property type="interactions" value="54"/>
</dbReference>
<feature type="domain" description="ATP-grasp" evidence="12">
    <location>
        <begin position="121"/>
        <end position="326"/>
    </location>
</feature>
<evidence type="ECO:0000256" key="3">
    <source>
        <dbReference type="ARBA" id="ARBA00022723"/>
    </source>
</evidence>
<gene>
    <name evidence="13" type="ORF">DLAC_08422</name>
</gene>
<keyword evidence="7 9" id="KW-0460">Magnesium</keyword>
<dbReference type="InterPro" id="IPR008656">
    <property type="entry name" value="Inositol_tetrakis-P_1-kinase"/>
</dbReference>
<feature type="binding site" evidence="10">
    <location>
        <position position="110"/>
    </location>
    <ligand>
        <name>ATP</name>
        <dbReference type="ChEBI" id="CHEBI:30616"/>
    </ligand>
</feature>
<evidence type="ECO:0000256" key="1">
    <source>
        <dbReference type="ARBA" id="ARBA00009601"/>
    </source>
</evidence>
<dbReference type="EMBL" id="LODT01000035">
    <property type="protein sequence ID" value="KYQ91455.1"/>
    <property type="molecule type" value="Genomic_DNA"/>
</dbReference>
<keyword evidence="2 9" id="KW-0808">Transferase</keyword>
<dbReference type="OrthoDB" id="25308at2759"/>
<accession>A0A151ZC07</accession>
<keyword evidence="5 9" id="KW-0418">Kinase</keyword>
<keyword evidence="6 9" id="KW-0067">ATP-binding</keyword>
<name>A0A151ZC07_TIELA</name>
<comment type="caution">
    <text evidence="13">The sequence shown here is derived from an EMBL/GenBank/DDBJ whole genome shotgun (WGS) entry which is preliminary data.</text>
</comment>
<evidence type="ECO:0000256" key="9">
    <source>
        <dbReference type="PIRNR" id="PIRNR038186"/>
    </source>
</evidence>
<dbReference type="PROSITE" id="PS50975">
    <property type="entry name" value="ATP_GRASP"/>
    <property type="match status" value="1"/>
</dbReference>
<dbReference type="InterPro" id="IPR011761">
    <property type="entry name" value="ATP-grasp"/>
</dbReference>
<evidence type="ECO:0000313" key="13">
    <source>
        <dbReference type="EMBL" id="KYQ91455.1"/>
    </source>
</evidence>
<dbReference type="GO" id="GO:0047325">
    <property type="term" value="F:inositol-3,4,5,6-tetrakisphosphate 1-kinase activity"/>
    <property type="evidence" value="ECO:0007669"/>
    <property type="project" value="UniProtKB-EC"/>
</dbReference>
<organism evidence="13 14">
    <name type="scientific">Tieghemostelium lacteum</name>
    <name type="common">Slime mold</name>
    <name type="synonym">Dictyostelium lacteum</name>
    <dbReference type="NCBI Taxonomy" id="361077"/>
    <lineage>
        <taxon>Eukaryota</taxon>
        <taxon>Amoebozoa</taxon>
        <taxon>Evosea</taxon>
        <taxon>Eumycetozoa</taxon>
        <taxon>Dictyostelia</taxon>
        <taxon>Dictyosteliales</taxon>
        <taxon>Raperosteliaceae</taxon>
        <taxon>Tieghemostelium</taxon>
    </lineage>
</organism>
<keyword evidence="4 9" id="KW-0547">Nucleotide-binding</keyword>
<dbReference type="InParanoid" id="A0A151ZC07"/>
<evidence type="ECO:0000259" key="12">
    <source>
        <dbReference type="PROSITE" id="PS50975"/>
    </source>
</evidence>
<feature type="binding site" evidence="10">
    <location>
        <position position="65"/>
    </location>
    <ligand>
        <name>1D-myo-inositol 1,3,4-trisphosphate</name>
        <dbReference type="ChEBI" id="CHEBI:58414"/>
    </ligand>
</feature>
<feature type="binding site" evidence="11">
    <location>
        <position position="282"/>
    </location>
    <ligand>
        <name>Mg(2+)</name>
        <dbReference type="ChEBI" id="CHEBI:18420"/>
        <label>1</label>
    </ligand>
</feature>
<dbReference type="OMA" id="QHLYNRQ"/>
<feature type="binding site" evidence="11">
    <location>
        <position position="296"/>
    </location>
    <ligand>
        <name>Mg(2+)</name>
        <dbReference type="ChEBI" id="CHEBI:18420"/>
        <label>1</label>
    </ligand>
</feature>
<dbReference type="FunFam" id="3.30.470.20:FF:000047">
    <property type="entry name" value="Inositol-tetrakisphosphate 1-kinase 4"/>
    <property type="match status" value="1"/>
</dbReference>
<dbReference type="Gene3D" id="3.30.470.20">
    <property type="entry name" value="ATP-grasp fold, B domain"/>
    <property type="match status" value="1"/>
</dbReference>
<dbReference type="InterPro" id="IPR040464">
    <property type="entry name" value="InsP(3)kin_ATP-grasp"/>
</dbReference>
<feature type="binding site" evidence="10">
    <location>
        <begin position="194"/>
        <end position="205"/>
    </location>
    <ligand>
        <name>ATP</name>
        <dbReference type="ChEBI" id="CHEBI:30616"/>
    </ligand>
</feature>
<dbReference type="PANTHER" id="PTHR14217">
    <property type="entry name" value="INOSITOL-TETRAKISPHOSPHATE 1-KINASE"/>
    <property type="match status" value="1"/>
</dbReference>
<feature type="binding site" evidence="10">
    <location>
        <position position="160"/>
    </location>
    <ligand>
        <name>ATP</name>
        <dbReference type="ChEBI" id="CHEBI:30616"/>
    </ligand>
</feature>
<feature type="binding site" evidence="10">
    <location>
        <position position="298"/>
    </location>
    <ligand>
        <name>1D-myo-inositol 1,3,4-trisphosphate</name>
        <dbReference type="ChEBI" id="CHEBI:58414"/>
    </ligand>
</feature>
<feature type="binding site" evidence="11">
    <location>
        <position position="298"/>
    </location>
    <ligand>
        <name>Mg(2+)</name>
        <dbReference type="ChEBI" id="CHEBI:18420"/>
        <label>2</label>
    </ligand>
</feature>
<reference evidence="13 14" key="1">
    <citation type="submission" date="2015-12" db="EMBL/GenBank/DDBJ databases">
        <title>Dictyostelia acquired genes for synthesis and detection of signals that induce cell-type specialization by lateral gene transfer from prokaryotes.</title>
        <authorList>
            <person name="Gloeckner G."/>
            <person name="Schaap P."/>
        </authorList>
    </citation>
    <scope>NUCLEOTIDE SEQUENCE [LARGE SCALE GENOMIC DNA]</scope>
    <source>
        <strain evidence="13 14">TK</strain>
    </source>
</reference>
<dbReference type="GO" id="GO:0052725">
    <property type="term" value="F:inositol-1,3,4-trisphosphate 6-kinase activity"/>
    <property type="evidence" value="ECO:0007669"/>
    <property type="project" value="InterPro"/>
</dbReference>
<dbReference type="Pfam" id="PF05770">
    <property type="entry name" value="Ins134_P3_kin"/>
    <property type="match status" value="1"/>
</dbReference>
<feature type="binding site" evidence="10">
    <location>
        <position position="205"/>
    </location>
    <ligand>
        <name>1D-myo-inositol 1,3,4-trisphosphate</name>
        <dbReference type="ChEBI" id="CHEBI:58414"/>
    </ligand>
</feature>
<evidence type="ECO:0000256" key="6">
    <source>
        <dbReference type="ARBA" id="ARBA00022840"/>
    </source>
</evidence>
<evidence type="ECO:0000256" key="11">
    <source>
        <dbReference type="PIRSR" id="PIRSR038186-2"/>
    </source>
</evidence>
<keyword evidence="14" id="KW-1185">Reference proteome</keyword>
<protein>
    <recommendedName>
        <fullName evidence="9">Inositol-tetrakisphosphate 1-kinase</fullName>
        <ecNumber evidence="9">2.7.1.134</ecNumber>
    </recommendedName>
</protein>
<dbReference type="Pfam" id="PF17927">
    <property type="entry name" value="Ins134_P3_kin_N"/>
    <property type="match status" value="1"/>
</dbReference>
<keyword evidence="8" id="KW-0413">Isomerase</keyword>
<dbReference type="GO" id="GO:0005737">
    <property type="term" value="C:cytoplasm"/>
    <property type="evidence" value="ECO:0007669"/>
    <property type="project" value="TreeGrafter"/>
</dbReference>
<evidence type="ECO:0000256" key="8">
    <source>
        <dbReference type="ARBA" id="ARBA00023235"/>
    </source>
</evidence>
<feature type="binding site" evidence="10">
    <location>
        <position position="171"/>
    </location>
    <ligand>
        <name>1D-myo-inositol 1,3,4-trisphosphate</name>
        <dbReference type="ChEBI" id="CHEBI:58414"/>
    </ligand>
</feature>
<dbReference type="SUPFAM" id="SSF56059">
    <property type="entry name" value="Glutathione synthetase ATP-binding domain-like"/>
    <property type="match status" value="1"/>
</dbReference>
<feature type="binding site" evidence="10">
    <location>
        <position position="21"/>
    </location>
    <ligand>
        <name>1D-myo-inositol 1,3,4-trisphosphate</name>
        <dbReference type="ChEBI" id="CHEBI:58414"/>
    </ligand>
</feature>
<dbReference type="GO" id="GO:0016853">
    <property type="term" value="F:isomerase activity"/>
    <property type="evidence" value="ECO:0007669"/>
    <property type="project" value="UniProtKB-KW"/>
</dbReference>
<dbReference type="PANTHER" id="PTHR14217:SF1">
    <property type="entry name" value="INOSITOL-TETRAKISPHOSPHATE 1-KINASE"/>
    <property type="match status" value="1"/>
</dbReference>
<dbReference type="Proteomes" id="UP000076078">
    <property type="component" value="Unassembled WGS sequence"/>
</dbReference>
<dbReference type="GO" id="GO:0052726">
    <property type="term" value="F:inositol-1,3,4-trisphosphate 5-kinase activity"/>
    <property type="evidence" value="ECO:0007669"/>
    <property type="project" value="InterPro"/>
</dbReference>
<sequence>MTLISKLPNDFTIGYYLSKSKLERLKWDQFVELCKTKYNIKCIPIDMEVTEYTSDKCPYDIIVDKLTDELSNQMKESNKKTISQIKKLLERYPNLIQVDALESQIPVLDRVTLSVLLEKLNDLPSHLNVKSPNFVVIEKKLDNYTSLLESRSIRFPIVVKPIQACGSEESHLMSILFKEEDLHSIESQFPVLVQEYINHNAIIYKAFVIGNYTSVVYRKSLKNLSTDEKSPIYFDSQKPLPPTLLDQQDVDTSLVELPTLETLSAISKDLQKHLSLTLFGFDVIIDCVSKKLSIVDVNYFPTYGGIKDFFSILLDHIINVYLEKSKEQK</sequence>
<feature type="binding site" evidence="10">
    <location>
        <position position="302"/>
    </location>
    <ligand>
        <name>1D-myo-inositol 1,3,4-trisphosphate</name>
        <dbReference type="ChEBI" id="CHEBI:58414"/>
    </ligand>
</feature>
<comment type="cofactor">
    <cofactor evidence="9 11">
        <name>Mg(2+)</name>
        <dbReference type="ChEBI" id="CHEBI:18420"/>
    </cofactor>
    <text evidence="9 11">Binds 2 magnesium ions per subunit.</text>
</comment>
<dbReference type="GO" id="GO:0005524">
    <property type="term" value="F:ATP binding"/>
    <property type="evidence" value="ECO:0007669"/>
    <property type="project" value="UniProtKB-UniRule"/>
</dbReference>
<dbReference type="GO" id="GO:0000287">
    <property type="term" value="F:magnesium ion binding"/>
    <property type="evidence" value="ECO:0007669"/>
    <property type="project" value="InterPro"/>
</dbReference>
<dbReference type="InterPro" id="IPR041429">
    <property type="entry name" value="ITPK1_N"/>
</dbReference>
<dbReference type="STRING" id="361077.A0A151ZC07"/>
<evidence type="ECO:0000256" key="4">
    <source>
        <dbReference type="ARBA" id="ARBA00022741"/>
    </source>
</evidence>
<proteinExistence type="inferred from homology"/>
<keyword evidence="3 9" id="KW-0479">Metal-binding</keyword>
<evidence type="ECO:0000256" key="5">
    <source>
        <dbReference type="ARBA" id="ARBA00022777"/>
    </source>
</evidence>
<evidence type="ECO:0000256" key="2">
    <source>
        <dbReference type="ARBA" id="ARBA00022679"/>
    </source>
</evidence>
<feature type="binding site" evidence="10">
    <location>
        <position position="220"/>
    </location>
    <ligand>
        <name>ATP</name>
        <dbReference type="ChEBI" id="CHEBI:30616"/>
    </ligand>
</feature>
<evidence type="ECO:0000256" key="10">
    <source>
        <dbReference type="PIRSR" id="PIRSR038186-1"/>
    </source>
</evidence>
<feature type="binding site" evidence="11">
    <location>
        <position position="296"/>
    </location>
    <ligand>
        <name>Mg(2+)</name>
        <dbReference type="ChEBI" id="CHEBI:18420"/>
        <label>2</label>
    </ligand>
</feature>
<comment type="subunit">
    <text evidence="9">Monomer.</text>
</comment>
<comment type="similarity">
    <text evidence="1 9">Belongs to the ITPK1 family.</text>
</comment>
<dbReference type="AlphaFoldDB" id="A0A151ZC07"/>
<comment type="catalytic activity">
    <reaction evidence="9">
        <text>1D-myo-inositol 3,4,5,6-tetrakisphosphate + ATP = 1D-myo-inositol 1,3,4,5,6-pentakisphosphate + ADP + H(+)</text>
        <dbReference type="Rhea" id="RHEA:12452"/>
        <dbReference type="ChEBI" id="CHEBI:15378"/>
        <dbReference type="ChEBI" id="CHEBI:30616"/>
        <dbReference type="ChEBI" id="CHEBI:57539"/>
        <dbReference type="ChEBI" id="CHEBI:57733"/>
        <dbReference type="ChEBI" id="CHEBI:456216"/>
        <dbReference type="EC" id="2.7.1.134"/>
    </reaction>
</comment>
<dbReference type="GO" id="GO:0032957">
    <property type="term" value="P:inositol trisphosphate metabolic process"/>
    <property type="evidence" value="ECO:0007669"/>
    <property type="project" value="InterPro"/>
</dbReference>
<dbReference type="PIRSF" id="PIRSF038186">
    <property type="entry name" value="ITPK"/>
    <property type="match status" value="1"/>
</dbReference>
<dbReference type="EC" id="2.7.1.134" evidence="9"/>
<evidence type="ECO:0000313" key="14">
    <source>
        <dbReference type="Proteomes" id="UP000076078"/>
    </source>
</evidence>
<comment type="function">
    <text evidence="9">Kinase that can phosphorylate various inositol polyphosphate such as Ins(3,4,5,6)P4 or Ins(1,3,4)P3.</text>
</comment>